<name>A0A0D8Y779_DICVI</name>
<sequence length="46" mass="5649">MHSCSAFIRSKYRQIRCYFLLRWRERHSTSTNSRTEDDEYQTTSNS</sequence>
<keyword evidence="3" id="KW-1185">Reference proteome</keyword>
<organism evidence="2 3">
    <name type="scientific">Dictyocaulus viviparus</name>
    <name type="common">Bovine lungworm</name>
    <dbReference type="NCBI Taxonomy" id="29172"/>
    <lineage>
        <taxon>Eukaryota</taxon>
        <taxon>Metazoa</taxon>
        <taxon>Ecdysozoa</taxon>
        <taxon>Nematoda</taxon>
        <taxon>Chromadorea</taxon>
        <taxon>Rhabditida</taxon>
        <taxon>Rhabditina</taxon>
        <taxon>Rhabditomorpha</taxon>
        <taxon>Strongyloidea</taxon>
        <taxon>Metastrongylidae</taxon>
        <taxon>Dictyocaulus</taxon>
    </lineage>
</organism>
<evidence type="ECO:0000313" key="3">
    <source>
        <dbReference type="Proteomes" id="UP000053766"/>
    </source>
</evidence>
<reference evidence="2 3" key="1">
    <citation type="submission" date="2013-11" db="EMBL/GenBank/DDBJ databases">
        <title>Draft genome of the bovine lungworm Dictyocaulus viviparus.</title>
        <authorList>
            <person name="Mitreva M."/>
        </authorList>
    </citation>
    <scope>NUCLEOTIDE SEQUENCE [LARGE SCALE GENOMIC DNA]</scope>
    <source>
        <strain evidence="2 3">HannoverDv2000</strain>
    </source>
</reference>
<proteinExistence type="predicted"/>
<dbReference type="AlphaFoldDB" id="A0A0D8Y779"/>
<protein>
    <submittedName>
        <fullName evidence="2">Uncharacterized protein</fullName>
    </submittedName>
</protein>
<feature type="region of interest" description="Disordered" evidence="1">
    <location>
        <begin position="27"/>
        <end position="46"/>
    </location>
</feature>
<evidence type="ECO:0000256" key="1">
    <source>
        <dbReference type="SAM" id="MobiDB-lite"/>
    </source>
</evidence>
<gene>
    <name evidence="2" type="ORF">DICVIV_01175</name>
</gene>
<dbReference type="Proteomes" id="UP000053766">
    <property type="component" value="Unassembled WGS sequence"/>
</dbReference>
<dbReference type="EMBL" id="KN716162">
    <property type="protein sequence ID" value="KJH52590.1"/>
    <property type="molecule type" value="Genomic_DNA"/>
</dbReference>
<accession>A0A0D8Y779</accession>
<evidence type="ECO:0000313" key="2">
    <source>
        <dbReference type="EMBL" id="KJH52590.1"/>
    </source>
</evidence>
<reference evidence="3" key="2">
    <citation type="journal article" date="2016" name="Sci. Rep.">
        <title>Dictyocaulus viviparus genome, variome and transcriptome elucidate lungworm biology and support future intervention.</title>
        <authorList>
            <person name="McNulty S.N."/>
            <person name="Strube C."/>
            <person name="Rosa B.A."/>
            <person name="Martin J.C."/>
            <person name="Tyagi R."/>
            <person name="Choi Y.J."/>
            <person name="Wang Q."/>
            <person name="Hallsworth Pepin K."/>
            <person name="Zhang X."/>
            <person name="Ozersky P."/>
            <person name="Wilson R.K."/>
            <person name="Sternberg P.W."/>
            <person name="Gasser R.B."/>
            <person name="Mitreva M."/>
        </authorList>
    </citation>
    <scope>NUCLEOTIDE SEQUENCE [LARGE SCALE GENOMIC DNA]</scope>
    <source>
        <strain evidence="3">HannoverDv2000</strain>
    </source>
</reference>